<reference evidence="2 3" key="1">
    <citation type="submission" date="2021-07" db="EMBL/GenBank/DDBJ databases">
        <authorList>
            <person name="Palmer J.M."/>
        </authorList>
    </citation>
    <scope>NUCLEOTIDE SEQUENCE [LARGE SCALE GENOMIC DNA]</scope>
    <source>
        <strain evidence="2 3">AT_MEX2019</strain>
        <tissue evidence="2">Muscle</tissue>
    </source>
</reference>
<comment type="caution">
    <text evidence="2">The sequence shown here is derived from an EMBL/GenBank/DDBJ whole genome shotgun (WGS) entry which is preliminary data.</text>
</comment>
<dbReference type="Proteomes" id="UP001345963">
    <property type="component" value="Unassembled WGS sequence"/>
</dbReference>
<keyword evidence="3" id="KW-1185">Reference proteome</keyword>
<dbReference type="EMBL" id="JAHUTI010000980">
    <property type="protein sequence ID" value="MED6232584.1"/>
    <property type="molecule type" value="Genomic_DNA"/>
</dbReference>
<organism evidence="2 3">
    <name type="scientific">Ataeniobius toweri</name>
    <dbReference type="NCBI Taxonomy" id="208326"/>
    <lineage>
        <taxon>Eukaryota</taxon>
        <taxon>Metazoa</taxon>
        <taxon>Chordata</taxon>
        <taxon>Craniata</taxon>
        <taxon>Vertebrata</taxon>
        <taxon>Euteleostomi</taxon>
        <taxon>Actinopterygii</taxon>
        <taxon>Neopterygii</taxon>
        <taxon>Teleostei</taxon>
        <taxon>Neoteleostei</taxon>
        <taxon>Acanthomorphata</taxon>
        <taxon>Ovalentaria</taxon>
        <taxon>Atherinomorphae</taxon>
        <taxon>Cyprinodontiformes</taxon>
        <taxon>Goodeidae</taxon>
        <taxon>Ataeniobius</taxon>
    </lineage>
</organism>
<protein>
    <submittedName>
        <fullName evidence="2">Uncharacterized protein</fullName>
    </submittedName>
</protein>
<proteinExistence type="predicted"/>
<feature type="non-terminal residue" evidence="2">
    <location>
        <position position="1"/>
    </location>
</feature>
<sequence>TNTLKATPVYPVPEEEKQPQSITDPLPCFTTWSPSMFTLCLIVEAEASVTAIKSLQPASSGIW</sequence>
<evidence type="ECO:0000256" key="1">
    <source>
        <dbReference type="SAM" id="MobiDB-lite"/>
    </source>
</evidence>
<feature type="region of interest" description="Disordered" evidence="1">
    <location>
        <begin position="1"/>
        <end position="22"/>
    </location>
</feature>
<gene>
    <name evidence="2" type="ORF">ATANTOWER_032740</name>
</gene>
<evidence type="ECO:0000313" key="2">
    <source>
        <dbReference type="EMBL" id="MED6232584.1"/>
    </source>
</evidence>
<name>A0ABU7A4J9_9TELE</name>
<evidence type="ECO:0000313" key="3">
    <source>
        <dbReference type="Proteomes" id="UP001345963"/>
    </source>
</evidence>
<accession>A0ABU7A4J9</accession>